<dbReference type="Proteomes" id="UP000247480">
    <property type="component" value="Unassembled WGS sequence"/>
</dbReference>
<evidence type="ECO:0000313" key="1">
    <source>
        <dbReference type="EMBL" id="GBH07379.1"/>
    </source>
</evidence>
<proteinExistence type="predicted"/>
<protein>
    <submittedName>
        <fullName evidence="1">Uncharacterized protein</fullName>
    </submittedName>
</protein>
<name>A0A2V0Q4B8_PSESF</name>
<reference evidence="1 2" key="1">
    <citation type="submission" date="2018-04" db="EMBL/GenBank/DDBJ databases">
        <title>Draft genome sequence of Pseudomonas syringae pv. actinidiae biovar 1 strains isolated from kiwifruit in Kagawa prefecture.</title>
        <authorList>
            <person name="Tabuchi M."/>
            <person name="Saito M."/>
            <person name="Fujiwara S."/>
            <person name="Sasa N."/>
            <person name="Akimitsu K."/>
            <person name="Gomi K."/>
            <person name="Konishi-Sugita S."/>
            <person name="Hamano K."/>
            <person name="Kataoka I."/>
        </authorList>
    </citation>
    <scope>NUCLEOTIDE SEQUENCE [LARGE SCALE GENOMIC DNA]</scope>
    <source>
        <strain evidence="1 2">MAFF212206</strain>
    </source>
</reference>
<accession>A0A2V0Q4B8</accession>
<sequence length="124" mass="13774">MSAKKAVYSLKMNRLNYGLRGQVRSYTVLLLILAEGRGSELVREDFSSDDAFSEDMPAFSRTMRIAAPVALTTFGQNQKQCCGQRECSGERLRCQLVQRVLRSTMHIGVPATGSRMICTCTSNT</sequence>
<gene>
    <name evidence="1" type="ORF">KPSA1_00732</name>
</gene>
<dbReference type="AlphaFoldDB" id="A0A2V0Q4B8"/>
<comment type="caution">
    <text evidence="1">The sequence shown here is derived from an EMBL/GenBank/DDBJ whole genome shotgun (WGS) entry which is preliminary data.</text>
</comment>
<dbReference type="EMBL" id="BGJZ01000027">
    <property type="protein sequence ID" value="GBH07379.1"/>
    <property type="molecule type" value="Genomic_DNA"/>
</dbReference>
<evidence type="ECO:0000313" key="2">
    <source>
        <dbReference type="Proteomes" id="UP000247480"/>
    </source>
</evidence>
<organism evidence="1 2">
    <name type="scientific">Pseudomonas syringae pv. actinidiae</name>
    <dbReference type="NCBI Taxonomy" id="103796"/>
    <lineage>
        <taxon>Bacteria</taxon>
        <taxon>Pseudomonadati</taxon>
        <taxon>Pseudomonadota</taxon>
        <taxon>Gammaproteobacteria</taxon>
        <taxon>Pseudomonadales</taxon>
        <taxon>Pseudomonadaceae</taxon>
        <taxon>Pseudomonas</taxon>
        <taxon>Pseudomonas syringae</taxon>
    </lineage>
</organism>